<accession>A0A7J7NBS0</accession>
<gene>
    <name evidence="2" type="ORF">GIB67_040961</name>
</gene>
<reference evidence="2 3" key="1">
    <citation type="journal article" date="2020" name="IScience">
        <title>Genome Sequencing of the Endangered Kingdonia uniflora (Circaeasteraceae, Ranunculales) Reveals Potential Mechanisms of Evolutionary Specialization.</title>
        <authorList>
            <person name="Sun Y."/>
            <person name="Deng T."/>
            <person name="Zhang A."/>
            <person name="Moore M.J."/>
            <person name="Landis J.B."/>
            <person name="Lin N."/>
            <person name="Zhang H."/>
            <person name="Zhang X."/>
            <person name="Huang J."/>
            <person name="Zhang X."/>
            <person name="Sun H."/>
            <person name="Wang H."/>
        </authorList>
    </citation>
    <scope>NUCLEOTIDE SEQUENCE [LARGE SCALE GENOMIC DNA]</scope>
    <source>
        <strain evidence="2">TB1705</strain>
        <tissue evidence="2">Leaf</tissue>
    </source>
</reference>
<dbReference type="Proteomes" id="UP000541444">
    <property type="component" value="Unassembled WGS sequence"/>
</dbReference>
<protein>
    <submittedName>
        <fullName evidence="2">Uncharacterized protein</fullName>
    </submittedName>
</protein>
<name>A0A7J7NBS0_9MAGN</name>
<organism evidence="2 3">
    <name type="scientific">Kingdonia uniflora</name>
    <dbReference type="NCBI Taxonomy" id="39325"/>
    <lineage>
        <taxon>Eukaryota</taxon>
        <taxon>Viridiplantae</taxon>
        <taxon>Streptophyta</taxon>
        <taxon>Embryophyta</taxon>
        <taxon>Tracheophyta</taxon>
        <taxon>Spermatophyta</taxon>
        <taxon>Magnoliopsida</taxon>
        <taxon>Ranunculales</taxon>
        <taxon>Circaeasteraceae</taxon>
        <taxon>Kingdonia</taxon>
    </lineage>
</organism>
<dbReference type="EMBL" id="JACGCM010000911">
    <property type="protein sequence ID" value="KAF6164709.1"/>
    <property type="molecule type" value="Genomic_DNA"/>
</dbReference>
<comment type="caution">
    <text evidence="2">The sequence shown here is derived from an EMBL/GenBank/DDBJ whole genome shotgun (WGS) entry which is preliminary data.</text>
</comment>
<evidence type="ECO:0000256" key="1">
    <source>
        <dbReference type="SAM" id="Coils"/>
    </source>
</evidence>
<keyword evidence="3" id="KW-1185">Reference proteome</keyword>
<evidence type="ECO:0000313" key="2">
    <source>
        <dbReference type="EMBL" id="KAF6164709.1"/>
    </source>
</evidence>
<feature type="coiled-coil region" evidence="1">
    <location>
        <begin position="140"/>
        <end position="167"/>
    </location>
</feature>
<keyword evidence="1" id="KW-0175">Coiled coil</keyword>
<dbReference type="AlphaFoldDB" id="A0A7J7NBS0"/>
<evidence type="ECO:0000313" key="3">
    <source>
        <dbReference type="Proteomes" id="UP000541444"/>
    </source>
</evidence>
<proteinExistence type="predicted"/>
<sequence length="305" mass="34471">MRVEPLGGSREKVAEVRSVLVDDLKEVEERAKLAILQGKEDTSQMEEVDAIKADTYAKEEEEEARLLEVVNGLDGVLPQTVLDNQGDDVELLEDGSEKVVKEKSFRINDLESILSKEIETSKALLFAQAELKVQEKDSWIKKGLEDLSEVTEHAENLQRQVDALAAKGACSEGNANLRECQHKLDAALIREKVLEWEIRAKDSLLKKKDDLLKDLPAREELEAQLRMIHARRLKTRFTKVVIPDVSRSDLLMVIIAYLMCLELERDTLLKTLPDKGCICRAEIDRGNCLGVMETQLRPRTADLVE</sequence>